<dbReference type="STRING" id="1391654.AKJ09_09238"/>
<accession>A0A0K1QAX8</accession>
<dbReference type="OrthoDB" id="5512182at2"/>
<feature type="chain" id="PRO_5005467090" description="TolB protein" evidence="2">
    <location>
        <begin position="21"/>
        <end position="710"/>
    </location>
</feature>
<dbReference type="PROSITE" id="PS51257">
    <property type="entry name" value="PROKAR_LIPOPROTEIN"/>
    <property type="match status" value="1"/>
</dbReference>
<evidence type="ECO:0000313" key="3">
    <source>
        <dbReference type="EMBL" id="AKV02575.1"/>
    </source>
</evidence>
<sequence length="710" mass="73924">MRASFLLLGSITFAGLAALAACGDASGESMFGNPKGSGDGGDGLSTCGFGCDSGTLQGDPLAIETMRIEPADGVLTVDPGKSASQTFKVFAKLKGFTSEQDITARSVFYVPDNYLVGTFPTDGSATFTTRLPATATDPPQRGGKLTVQAQAANGDGSITTVTTSLTVKLSPISMVQPGASPTIGNDAATKFTGTPNAARNPRIAYPNDGVMMPPNLRKLDVHWDAGSGNDLFELAFVGSNSTVTYYARCSGGAGYQAGKCGFELDQKAYAFIAATNNGGSVTLKIRGTDNAGVTYGESTPITMNFAESNVEGGLYYWAVITNVIGKIMRVDFGNPNATPEDFIVPPQSGLDGNVSCVGCHTLSRDGTKLVASVGGRWDGRLVYLNDLNKASTDPGWASQNGAPTGAPAQNRVQFASFDPTGAQFVAVYGDIGNVGKEAWIGANELLPKPSDMPTDMDPNTLFFHDGTTGLRASTKKLAFKPDHPDWSPDGQMIAVTHVGNAATAAQRPTRSGIDVLRKQGADWTPETLVAGQNGKNRVNPNFVPDSSFLLYTESTCPDSNPDGDDCDGDSDPSARTFAIKPAAGGSPVALANAGTVGVADGSATETGDTFPRSTPFVTKQNGGTLLWTTIASRRAPGYKTKGGAQLLWMFAIDPAKVLAGQDGSYTAFYLPFQDFGTSNHIGQWTEKIVGGNAPPPPPPPVPPPPPPPPK</sequence>
<feature type="compositionally biased region" description="Pro residues" evidence="1">
    <location>
        <begin position="693"/>
        <end position="710"/>
    </location>
</feature>
<dbReference type="AlphaFoldDB" id="A0A0K1QAX8"/>
<feature type="signal peptide" evidence="2">
    <location>
        <begin position="1"/>
        <end position="20"/>
    </location>
</feature>
<gene>
    <name evidence="3" type="ORF">AKJ09_09238</name>
</gene>
<dbReference type="KEGG" id="llu:AKJ09_09238"/>
<feature type="region of interest" description="Disordered" evidence="1">
    <location>
        <begin position="687"/>
        <end position="710"/>
    </location>
</feature>
<keyword evidence="2" id="KW-0732">Signal</keyword>
<organism evidence="3 4">
    <name type="scientific">Labilithrix luteola</name>
    <dbReference type="NCBI Taxonomy" id="1391654"/>
    <lineage>
        <taxon>Bacteria</taxon>
        <taxon>Pseudomonadati</taxon>
        <taxon>Myxococcota</taxon>
        <taxon>Polyangia</taxon>
        <taxon>Polyangiales</taxon>
        <taxon>Labilitrichaceae</taxon>
        <taxon>Labilithrix</taxon>
    </lineage>
</organism>
<evidence type="ECO:0000313" key="4">
    <source>
        <dbReference type="Proteomes" id="UP000064967"/>
    </source>
</evidence>
<dbReference type="SUPFAM" id="SSF82171">
    <property type="entry name" value="DPP6 N-terminal domain-like"/>
    <property type="match status" value="1"/>
</dbReference>
<evidence type="ECO:0000256" key="1">
    <source>
        <dbReference type="SAM" id="MobiDB-lite"/>
    </source>
</evidence>
<evidence type="ECO:0008006" key="5">
    <source>
        <dbReference type="Google" id="ProtNLM"/>
    </source>
</evidence>
<name>A0A0K1QAX8_9BACT</name>
<reference evidence="3 4" key="1">
    <citation type="submission" date="2015-08" db="EMBL/GenBank/DDBJ databases">
        <authorList>
            <person name="Babu N.S."/>
            <person name="Beckwith C.J."/>
            <person name="Beseler K.G."/>
            <person name="Brison A."/>
            <person name="Carone J.V."/>
            <person name="Caskin T.P."/>
            <person name="Diamond M."/>
            <person name="Durham M.E."/>
            <person name="Foxe J.M."/>
            <person name="Go M."/>
            <person name="Henderson B.A."/>
            <person name="Jones I.B."/>
            <person name="McGettigan J.A."/>
            <person name="Micheletti S.J."/>
            <person name="Nasrallah M.E."/>
            <person name="Ortiz D."/>
            <person name="Piller C.R."/>
            <person name="Privatt S.R."/>
            <person name="Schneider S.L."/>
            <person name="Sharp S."/>
            <person name="Smith T.C."/>
            <person name="Stanton J.D."/>
            <person name="Ullery H.E."/>
            <person name="Wilson R.J."/>
            <person name="Serrano M.G."/>
            <person name="Buck G."/>
            <person name="Lee V."/>
            <person name="Wang Y."/>
            <person name="Carvalho R."/>
            <person name="Voegtly L."/>
            <person name="Shi R."/>
            <person name="Duckworth R."/>
            <person name="Johnson A."/>
            <person name="Loviza R."/>
            <person name="Walstead R."/>
            <person name="Shah Z."/>
            <person name="Kiflezghi M."/>
            <person name="Wade K."/>
            <person name="Ball S.L."/>
            <person name="Bradley K.W."/>
            <person name="Asai D.J."/>
            <person name="Bowman C.A."/>
            <person name="Russell D.A."/>
            <person name="Pope W.H."/>
            <person name="Jacobs-Sera D."/>
            <person name="Hendrix R.W."/>
            <person name="Hatfull G.F."/>
        </authorList>
    </citation>
    <scope>NUCLEOTIDE SEQUENCE [LARGE SCALE GENOMIC DNA]</scope>
    <source>
        <strain evidence="3 4">DSM 27648</strain>
    </source>
</reference>
<dbReference type="RefSeq" id="WP_146653477.1">
    <property type="nucleotide sequence ID" value="NZ_CP012333.1"/>
</dbReference>
<proteinExistence type="predicted"/>
<evidence type="ECO:0000256" key="2">
    <source>
        <dbReference type="SAM" id="SignalP"/>
    </source>
</evidence>
<keyword evidence="4" id="KW-1185">Reference proteome</keyword>
<dbReference type="EMBL" id="CP012333">
    <property type="protein sequence ID" value="AKV02575.1"/>
    <property type="molecule type" value="Genomic_DNA"/>
</dbReference>
<protein>
    <recommendedName>
        <fullName evidence="5">TolB protein</fullName>
    </recommendedName>
</protein>
<dbReference type="Proteomes" id="UP000064967">
    <property type="component" value="Chromosome"/>
</dbReference>